<name>A0A0W8IKX0_9MICC</name>
<feature type="transmembrane region" description="Helical" evidence="10">
    <location>
        <begin position="119"/>
        <end position="141"/>
    </location>
</feature>
<sequence>MHSPRPESLIRRLLRDSAYVLPGLPIALFGTSLLLTLLVVSIATAPLWVGALVLPLTLVTASEFAELSRRRLRIWGAVLDPVSYLPRDRGISGRLRPVGDPRRWLDLIFEMVLALPVRLVTFVVALLWILMGPVGITYFFWSRFIPGERGLIRLLELIGPALVPDSEFWQYLLDSAVFFILGVVFLVTLPAVMRGLAALDALLATSLLGAGGRGRLIPLEHPQAHPLERTLSRVAAPPPGFQTSQEQESSASFSAAAWSWIGICFAAVVGFAVAWPLTSSIYGVHPAFSLVLTLSHCLSLVLTLKFPWAGIGASVMVSAALMGATADAGVGVWPWPVTAMLIQFGVILVAALREPWYCAASGWAASALLTAAAIVTAAPGLPEGAVSTGIVFASVGVGVAVLGSLTRQWIRDADRLEVSERTSAQQSRRRRELEERNRIARELHDVVAHSMSVISVQAATARYRLPAITPEAQQEFEEIARSSRQALGEMRMLLGTLRSEEEAPTGPTPGLADIYSLVEATRASGTPIRVTGLDVVEASSAVGLAAYRMVQEGLSNALRHAPSSTIEVSAELLGGPDEPDAPSDTRHLLLQVRNTAPPHPVSVPAPGAGLGLDGIRERVSAVGGTVETGETPDGGYFIRASFPL</sequence>
<dbReference type="GO" id="GO:0016020">
    <property type="term" value="C:membrane"/>
    <property type="evidence" value="ECO:0007669"/>
    <property type="project" value="InterPro"/>
</dbReference>
<evidence type="ECO:0000256" key="10">
    <source>
        <dbReference type="SAM" id="Phobius"/>
    </source>
</evidence>
<dbReference type="InterPro" id="IPR050482">
    <property type="entry name" value="Sensor_HK_TwoCompSys"/>
</dbReference>
<feature type="transmembrane region" description="Helical" evidence="10">
    <location>
        <begin position="359"/>
        <end position="378"/>
    </location>
</feature>
<keyword evidence="10" id="KW-0472">Membrane</keyword>
<feature type="transmembrane region" description="Helical" evidence="10">
    <location>
        <begin position="281"/>
        <end position="301"/>
    </location>
</feature>
<feature type="transmembrane region" description="Helical" evidence="10">
    <location>
        <begin position="332"/>
        <end position="352"/>
    </location>
</feature>
<feature type="transmembrane region" description="Helical" evidence="10">
    <location>
        <begin position="168"/>
        <end position="189"/>
    </location>
</feature>
<dbReference type="Gene3D" id="1.20.5.1930">
    <property type="match status" value="1"/>
</dbReference>
<dbReference type="EMBL" id="JACJIH010000001">
    <property type="protein sequence ID" value="MBA8922539.1"/>
    <property type="molecule type" value="Genomic_DNA"/>
</dbReference>
<accession>A0A0W8IKX0</accession>
<keyword evidence="6 15" id="KW-0418">Kinase</keyword>
<organism evidence="14 16">
    <name type="scientific">Nesterenkonia jeotgali</name>
    <dbReference type="NCBI Taxonomy" id="317018"/>
    <lineage>
        <taxon>Bacteria</taxon>
        <taxon>Bacillati</taxon>
        <taxon>Actinomycetota</taxon>
        <taxon>Actinomycetes</taxon>
        <taxon>Micrococcales</taxon>
        <taxon>Micrococcaceae</taxon>
        <taxon>Nesterenkonia</taxon>
    </lineage>
</organism>
<dbReference type="Pfam" id="PF13796">
    <property type="entry name" value="Sensor"/>
    <property type="match status" value="1"/>
</dbReference>
<dbReference type="GO" id="GO:0000155">
    <property type="term" value="F:phosphorelay sensor kinase activity"/>
    <property type="evidence" value="ECO:0007669"/>
    <property type="project" value="InterPro"/>
</dbReference>
<evidence type="ECO:0000313" key="16">
    <source>
        <dbReference type="Proteomes" id="UP000054023"/>
    </source>
</evidence>
<dbReference type="Pfam" id="PF07730">
    <property type="entry name" value="HisKA_3"/>
    <property type="match status" value="1"/>
</dbReference>
<dbReference type="Proteomes" id="UP000054023">
    <property type="component" value="Unassembled WGS sequence"/>
</dbReference>
<feature type="domain" description="Signal transduction histidine kinase subgroup 3 dimerisation and phosphoacceptor" evidence="12">
    <location>
        <begin position="435"/>
        <end position="501"/>
    </location>
</feature>
<dbReference type="EC" id="2.7.13.3" evidence="2"/>
<evidence type="ECO:0000259" key="13">
    <source>
        <dbReference type="Pfam" id="PF13796"/>
    </source>
</evidence>
<dbReference type="Pfam" id="PF02518">
    <property type="entry name" value="HATPase_c"/>
    <property type="match status" value="1"/>
</dbReference>
<dbReference type="STRING" id="317018.AVL63_09725"/>
<dbReference type="GO" id="GO:0005524">
    <property type="term" value="F:ATP binding"/>
    <property type="evidence" value="ECO:0007669"/>
    <property type="project" value="UniProtKB-KW"/>
</dbReference>
<gene>
    <name evidence="14" type="ORF">AVL63_09725</name>
    <name evidence="15" type="ORF">HNR24_002472</name>
</gene>
<dbReference type="GO" id="GO:0046983">
    <property type="term" value="F:protein dimerization activity"/>
    <property type="evidence" value="ECO:0007669"/>
    <property type="project" value="InterPro"/>
</dbReference>
<keyword evidence="10" id="KW-0812">Transmembrane</keyword>
<dbReference type="RefSeq" id="WP_058887588.1">
    <property type="nucleotide sequence ID" value="NZ_BAAAKT010000001.1"/>
</dbReference>
<dbReference type="OrthoDB" id="227596at2"/>
<evidence type="ECO:0000256" key="1">
    <source>
        <dbReference type="ARBA" id="ARBA00000085"/>
    </source>
</evidence>
<evidence type="ECO:0000259" key="12">
    <source>
        <dbReference type="Pfam" id="PF07730"/>
    </source>
</evidence>
<feature type="domain" description="Histidine kinase/HSP90-like ATPase" evidence="11">
    <location>
        <begin position="545"/>
        <end position="644"/>
    </location>
</feature>
<dbReference type="InterPro" id="IPR011712">
    <property type="entry name" value="Sig_transdc_His_kin_sub3_dim/P"/>
</dbReference>
<feature type="coiled-coil region" evidence="9">
    <location>
        <begin position="416"/>
        <end position="443"/>
    </location>
</feature>
<evidence type="ECO:0000256" key="7">
    <source>
        <dbReference type="ARBA" id="ARBA00022840"/>
    </source>
</evidence>
<feature type="domain" description="Putative sensor" evidence="13">
    <location>
        <begin position="19"/>
        <end position="208"/>
    </location>
</feature>
<feature type="transmembrane region" description="Helical" evidence="10">
    <location>
        <begin position="47"/>
        <end position="65"/>
    </location>
</feature>
<reference evidence="16" key="2">
    <citation type="submission" date="2015-12" db="EMBL/GenBank/DDBJ databases">
        <authorList>
            <person name="Nair G.R."/>
            <person name="Kaur G."/>
            <person name="Mayilraj S."/>
        </authorList>
    </citation>
    <scope>NUCLEOTIDE SEQUENCE [LARGE SCALE GENOMIC DNA]</scope>
    <source>
        <strain evidence="16">CD08_7</strain>
    </source>
</reference>
<evidence type="ECO:0000256" key="4">
    <source>
        <dbReference type="ARBA" id="ARBA00022679"/>
    </source>
</evidence>
<dbReference type="EMBL" id="LQBM01000001">
    <property type="protein sequence ID" value="KUG60613.1"/>
    <property type="molecule type" value="Genomic_DNA"/>
</dbReference>
<evidence type="ECO:0000256" key="3">
    <source>
        <dbReference type="ARBA" id="ARBA00022553"/>
    </source>
</evidence>
<feature type="transmembrane region" description="Helical" evidence="10">
    <location>
        <begin position="308"/>
        <end position="326"/>
    </location>
</feature>
<dbReference type="CDD" id="cd16917">
    <property type="entry name" value="HATPase_UhpB-NarQ-NarX-like"/>
    <property type="match status" value="1"/>
</dbReference>
<keyword evidence="4" id="KW-0808">Transferase</keyword>
<evidence type="ECO:0000256" key="9">
    <source>
        <dbReference type="SAM" id="Coils"/>
    </source>
</evidence>
<feature type="transmembrane region" description="Helical" evidence="10">
    <location>
        <begin position="384"/>
        <end position="405"/>
    </location>
</feature>
<evidence type="ECO:0000313" key="15">
    <source>
        <dbReference type="EMBL" id="MBA8922539.1"/>
    </source>
</evidence>
<evidence type="ECO:0000256" key="5">
    <source>
        <dbReference type="ARBA" id="ARBA00022741"/>
    </source>
</evidence>
<dbReference type="PANTHER" id="PTHR24421:SF10">
    <property type="entry name" value="NITRATE_NITRITE SENSOR PROTEIN NARQ"/>
    <property type="match status" value="1"/>
</dbReference>
<dbReference type="Proteomes" id="UP000546252">
    <property type="component" value="Unassembled WGS sequence"/>
</dbReference>
<feature type="transmembrane region" description="Helical" evidence="10">
    <location>
        <begin position="255"/>
        <end position="275"/>
    </location>
</feature>
<evidence type="ECO:0000256" key="8">
    <source>
        <dbReference type="ARBA" id="ARBA00023012"/>
    </source>
</evidence>
<keyword evidence="9" id="KW-0175">Coiled coil</keyword>
<dbReference type="InterPro" id="IPR025828">
    <property type="entry name" value="Put_sensor_dom"/>
</dbReference>
<keyword evidence="7" id="KW-0067">ATP-binding</keyword>
<keyword evidence="8" id="KW-0902">Two-component regulatory system</keyword>
<evidence type="ECO:0000313" key="14">
    <source>
        <dbReference type="EMBL" id="KUG60613.1"/>
    </source>
</evidence>
<dbReference type="PANTHER" id="PTHR24421">
    <property type="entry name" value="NITRATE/NITRITE SENSOR PROTEIN NARX-RELATED"/>
    <property type="match status" value="1"/>
</dbReference>
<keyword evidence="10" id="KW-1133">Transmembrane helix</keyword>
<dbReference type="Gene3D" id="3.30.565.10">
    <property type="entry name" value="Histidine kinase-like ATPase, C-terminal domain"/>
    <property type="match status" value="1"/>
</dbReference>
<dbReference type="AlphaFoldDB" id="A0A0W8IKX0"/>
<evidence type="ECO:0000256" key="2">
    <source>
        <dbReference type="ARBA" id="ARBA00012438"/>
    </source>
</evidence>
<dbReference type="InterPro" id="IPR036890">
    <property type="entry name" value="HATPase_C_sf"/>
</dbReference>
<keyword evidence="5" id="KW-0547">Nucleotide-binding</keyword>
<dbReference type="SUPFAM" id="SSF55874">
    <property type="entry name" value="ATPase domain of HSP90 chaperone/DNA topoisomerase II/histidine kinase"/>
    <property type="match status" value="1"/>
</dbReference>
<feature type="transmembrane region" description="Helical" evidence="10">
    <location>
        <begin position="20"/>
        <end position="41"/>
    </location>
</feature>
<keyword evidence="16" id="KW-1185">Reference proteome</keyword>
<evidence type="ECO:0000259" key="11">
    <source>
        <dbReference type="Pfam" id="PF02518"/>
    </source>
</evidence>
<evidence type="ECO:0000256" key="6">
    <source>
        <dbReference type="ARBA" id="ARBA00022777"/>
    </source>
</evidence>
<keyword evidence="3" id="KW-0597">Phosphoprotein</keyword>
<comment type="catalytic activity">
    <reaction evidence="1">
        <text>ATP + protein L-histidine = ADP + protein N-phospho-L-histidine.</text>
        <dbReference type="EC" id="2.7.13.3"/>
    </reaction>
</comment>
<comment type="caution">
    <text evidence="14">The sequence shown here is derived from an EMBL/GenBank/DDBJ whole genome shotgun (WGS) entry which is preliminary data.</text>
</comment>
<protein>
    <recommendedName>
        <fullName evidence="2">histidine kinase</fullName>
        <ecNumber evidence="2">2.7.13.3</ecNumber>
    </recommendedName>
</protein>
<reference evidence="15 17" key="3">
    <citation type="submission" date="2020-08" db="EMBL/GenBank/DDBJ databases">
        <title>Sequencing the genomes of 1000 actinobacteria strains.</title>
        <authorList>
            <person name="Klenk H.-P."/>
        </authorList>
    </citation>
    <scope>NUCLEOTIDE SEQUENCE [LARGE SCALE GENOMIC DNA]</scope>
    <source>
        <strain evidence="15 17">DSM 19081</strain>
    </source>
</reference>
<dbReference type="InterPro" id="IPR003594">
    <property type="entry name" value="HATPase_dom"/>
</dbReference>
<reference evidence="14" key="1">
    <citation type="submission" date="2015-12" db="EMBL/GenBank/DDBJ databases">
        <authorList>
            <person name="Shamseldin A."/>
            <person name="Moawad H."/>
            <person name="Abd El-Rahim W.M."/>
            <person name="Sadowsky M.J."/>
        </authorList>
    </citation>
    <scope>NUCLEOTIDE SEQUENCE [LARGE SCALE GENOMIC DNA]</scope>
    <source>
        <strain evidence="14">CD08_7</strain>
    </source>
</reference>
<evidence type="ECO:0000313" key="17">
    <source>
        <dbReference type="Proteomes" id="UP000546252"/>
    </source>
</evidence>
<proteinExistence type="predicted"/>